<name>A0ABV9KUH3_9BACT</name>
<evidence type="ECO:0000256" key="12">
    <source>
        <dbReference type="SAM" id="Phobius"/>
    </source>
</evidence>
<evidence type="ECO:0000256" key="4">
    <source>
        <dbReference type="ARBA" id="ARBA00022475"/>
    </source>
</evidence>
<evidence type="ECO:0000256" key="10">
    <source>
        <dbReference type="ARBA" id="ARBA00023201"/>
    </source>
</evidence>
<dbReference type="PANTHER" id="PTHR42985:SF47">
    <property type="entry name" value="INTEGRAL MEMBRANE TRANSPORT PROTEIN"/>
    <property type="match status" value="1"/>
</dbReference>
<evidence type="ECO:0000313" key="13">
    <source>
        <dbReference type="EMBL" id="MFC4673231.1"/>
    </source>
</evidence>
<evidence type="ECO:0000256" key="1">
    <source>
        <dbReference type="ARBA" id="ARBA00004651"/>
    </source>
</evidence>
<proteinExistence type="inferred from homology"/>
<feature type="transmembrane region" description="Helical" evidence="12">
    <location>
        <begin position="78"/>
        <end position="98"/>
    </location>
</feature>
<dbReference type="Gene3D" id="1.20.1730.10">
    <property type="entry name" value="Sodium/glucose cotransporter"/>
    <property type="match status" value="1"/>
</dbReference>
<dbReference type="InterPro" id="IPR051163">
    <property type="entry name" value="Sodium:Solute_Symporter_SSF"/>
</dbReference>
<evidence type="ECO:0000313" key="14">
    <source>
        <dbReference type="Proteomes" id="UP001596023"/>
    </source>
</evidence>
<keyword evidence="3" id="KW-0813">Transport</keyword>
<feature type="transmembrane region" description="Helical" evidence="12">
    <location>
        <begin position="152"/>
        <end position="169"/>
    </location>
</feature>
<dbReference type="InterPro" id="IPR038377">
    <property type="entry name" value="Na/Glc_symporter_sf"/>
</dbReference>
<comment type="caution">
    <text evidence="13">The sequence shown here is derived from an EMBL/GenBank/DDBJ whole genome shotgun (WGS) entry which is preliminary data.</text>
</comment>
<evidence type="ECO:0000256" key="2">
    <source>
        <dbReference type="ARBA" id="ARBA00006434"/>
    </source>
</evidence>
<evidence type="ECO:0000256" key="7">
    <source>
        <dbReference type="ARBA" id="ARBA00023053"/>
    </source>
</evidence>
<dbReference type="PANTHER" id="PTHR42985">
    <property type="entry name" value="SODIUM-COUPLED MONOCARBOXYLATE TRANSPORTER"/>
    <property type="match status" value="1"/>
</dbReference>
<comment type="subcellular location">
    <subcellularLocation>
        <location evidence="1">Cell membrane</location>
        <topology evidence="1">Multi-pass membrane protein</topology>
    </subcellularLocation>
</comment>
<comment type="similarity">
    <text evidence="2 11">Belongs to the sodium:solute symporter (SSF) (TC 2.A.21) family.</text>
</comment>
<keyword evidence="6 12" id="KW-1133">Transmembrane helix</keyword>
<keyword evidence="7" id="KW-0915">Sodium</keyword>
<feature type="transmembrane region" description="Helical" evidence="12">
    <location>
        <begin position="319"/>
        <end position="337"/>
    </location>
</feature>
<feature type="transmembrane region" description="Helical" evidence="12">
    <location>
        <begin position="428"/>
        <end position="444"/>
    </location>
</feature>
<dbReference type="EMBL" id="JBHSGN010000050">
    <property type="protein sequence ID" value="MFC4673231.1"/>
    <property type="molecule type" value="Genomic_DNA"/>
</dbReference>
<feature type="transmembrane region" description="Helical" evidence="12">
    <location>
        <begin position="456"/>
        <end position="475"/>
    </location>
</feature>
<feature type="transmembrane region" description="Helical" evidence="12">
    <location>
        <begin position="119"/>
        <end position="146"/>
    </location>
</feature>
<feature type="transmembrane region" description="Helical" evidence="12">
    <location>
        <begin position="403"/>
        <end position="421"/>
    </location>
</feature>
<dbReference type="Proteomes" id="UP001596023">
    <property type="component" value="Unassembled WGS sequence"/>
</dbReference>
<feature type="transmembrane region" description="Helical" evidence="12">
    <location>
        <begin position="6"/>
        <end position="23"/>
    </location>
</feature>
<evidence type="ECO:0000256" key="11">
    <source>
        <dbReference type="RuleBase" id="RU362091"/>
    </source>
</evidence>
<dbReference type="Pfam" id="PF00474">
    <property type="entry name" value="SSF"/>
    <property type="match status" value="1"/>
</dbReference>
<keyword evidence="4" id="KW-1003">Cell membrane</keyword>
<evidence type="ECO:0000256" key="8">
    <source>
        <dbReference type="ARBA" id="ARBA00023065"/>
    </source>
</evidence>
<keyword evidence="9 12" id="KW-0472">Membrane</keyword>
<dbReference type="RefSeq" id="WP_379994471.1">
    <property type="nucleotide sequence ID" value="NZ_JBHSGN010000050.1"/>
</dbReference>
<keyword evidence="14" id="KW-1185">Reference proteome</keyword>
<feature type="transmembrane region" description="Helical" evidence="12">
    <location>
        <begin position="181"/>
        <end position="200"/>
    </location>
</feature>
<keyword evidence="8" id="KW-0406">Ion transport</keyword>
<accession>A0ABV9KUH3</accession>
<feature type="transmembrane region" description="Helical" evidence="12">
    <location>
        <begin position="373"/>
        <end position="391"/>
    </location>
</feature>
<protein>
    <submittedName>
        <fullName evidence="13">Sodium:solute symporter</fullName>
    </submittedName>
</protein>
<organism evidence="13 14">
    <name type="scientific">Dysgonomonas termitidis</name>
    <dbReference type="NCBI Taxonomy" id="1516126"/>
    <lineage>
        <taxon>Bacteria</taxon>
        <taxon>Pseudomonadati</taxon>
        <taxon>Bacteroidota</taxon>
        <taxon>Bacteroidia</taxon>
        <taxon>Bacteroidales</taxon>
        <taxon>Dysgonomonadaceae</taxon>
        <taxon>Dysgonomonas</taxon>
    </lineage>
</organism>
<keyword evidence="10" id="KW-0739">Sodium transport</keyword>
<evidence type="ECO:0000256" key="3">
    <source>
        <dbReference type="ARBA" id="ARBA00022448"/>
    </source>
</evidence>
<dbReference type="CDD" id="cd10326">
    <property type="entry name" value="SLC5sbd_NIS-like"/>
    <property type="match status" value="1"/>
</dbReference>
<feature type="transmembrane region" description="Helical" evidence="12">
    <location>
        <begin position="234"/>
        <end position="251"/>
    </location>
</feature>
<gene>
    <name evidence="13" type="ORF">ACFO6W_05970</name>
</gene>
<sequence length="487" mass="54472">MGASILFIIAVYFAVLLLISHIVSRKDSNNDAFFLGNKKSPWYIVAIGMLGDSISGVTFVSVPGMVGQFDMTYMQMVLGFFPGYLIVAFVLLPLYYKLNLTSIYGYLQQRFGLFSYKTGASFFILSRIVGAASKLYLIVLILQTLVFDQWNIPFYVTVIVIVALIWTYTHRSGMKTIVWTDALQTICLLAALGLIIWQVASKIGFDISQVADTIQSSRHSRIFVFDDWVSKQNFFKQFFSGILIVIVMTGLDQNMMQKNLTCKTLKDARKNMVSYGFGFIPMNYLFLSLGILLLAFATQYGITLPDNPDQILPMLATEYLGMPVLICFTIGIIAASFSNADSALTSLTTSVCVDLLNVEKKEAEEAKKIRGRVHLLVCIVFLLAIFFIDHINQTSILDTIYKAASYTYGPLLGLFFFGLFTKINIKDRFVPVVCILAPLLSYALEYTLLHTLDYRVGYEILLLNGLLTAAGLFLLSKKGNEIKIGLN</sequence>
<evidence type="ECO:0000256" key="9">
    <source>
        <dbReference type="ARBA" id="ARBA00023136"/>
    </source>
</evidence>
<evidence type="ECO:0000256" key="5">
    <source>
        <dbReference type="ARBA" id="ARBA00022692"/>
    </source>
</evidence>
<feature type="transmembrane region" description="Helical" evidence="12">
    <location>
        <begin position="272"/>
        <end position="299"/>
    </location>
</feature>
<evidence type="ECO:0000256" key="6">
    <source>
        <dbReference type="ARBA" id="ARBA00022989"/>
    </source>
</evidence>
<dbReference type="PROSITE" id="PS50283">
    <property type="entry name" value="NA_SOLUT_SYMP_3"/>
    <property type="match status" value="1"/>
</dbReference>
<feature type="transmembrane region" description="Helical" evidence="12">
    <location>
        <begin position="43"/>
        <end position="66"/>
    </location>
</feature>
<keyword evidence="5 12" id="KW-0812">Transmembrane</keyword>
<dbReference type="InterPro" id="IPR001734">
    <property type="entry name" value="Na/solute_symporter"/>
</dbReference>
<reference evidence="14" key="1">
    <citation type="journal article" date="2019" name="Int. J. Syst. Evol. Microbiol.">
        <title>The Global Catalogue of Microorganisms (GCM) 10K type strain sequencing project: providing services to taxonomists for standard genome sequencing and annotation.</title>
        <authorList>
            <consortium name="The Broad Institute Genomics Platform"/>
            <consortium name="The Broad Institute Genome Sequencing Center for Infectious Disease"/>
            <person name="Wu L."/>
            <person name="Ma J."/>
        </authorList>
    </citation>
    <scope>NUCLEOTIDE SEQUENCE [LARGE SCALE GENOMIC DNA]</scope>
    <source>
        <strain evidence="14">CCUG 66188</strain>
    </source>
</reference>